<keyword evidence="1" id="KW-0812">Transmembrane</keyword>
<dbReference type="EMBL" id="JAVDYG010000001">
    <property type="protein sequence ID" value="MDR7360674.1"/>
    <property type="molecule type" value="Genomic_DNA"/>
</dbReference>
<feature type="transmembrane region" description="Helical" evidence="1">
    <location>
        <begin position="67"/>
        <end position="87"/>
    </location>
</feature>
<evidence type="ECO:0000256" key="1">
    <source>
        <dbReference type="SAM" id="Phobius"/>
    </source>
</evidence>
<feature type="transmembrane region" description="Helical" evidence="1">
    <location>
        <begin position="121"/>
        <end position="146"/>
    </location>
</feature>
<comment type="caution">
    <text evidence="2">The sequence shown here is derived from an EMBL/GenBank/DDBJ whole genome shotgun (WGS) entry which is preliminary data.</text>
</comment>
<name>A0ABU2BRR0_9ACTN</name>
<sequence length="262" mass="27576">MTLFRKTMRDQRRALVGWGAGVVLLVLAESALWPTVRDMPDFGELLKSYPEGMRELFNVEAMTTGRGFLNAELFSLLLPALFITYAVGRGARLVAGEEEDGTLEVLLVTPLSTGRLLWEKALALATSVALLGVVLALGTWLCSLVFGLDLSLLQVLAGSLAVSALGLEYGLLALAVGAATARRAVAVGVATAAAVAAYVLYAVALFVDWLADWRGWSPFEQALSAGPLAGSVPWQLVWVGLAGLVAVALAAPILARRDIAAA</sequence>
<feature type="transmembrane region" description="Helical" evidence="1">
    <location>
        <begin position="152"/>
        <end position="172"/>
    </location>
</feature>
<organism evidence="2 3">
    <name type="scientific">Nocardioides marmoribigeumensis</name>
    <dbReference type="NCBI Taxonomy" id="433649"/>
    <lineage>
        <taxon>Bacteria</taxon>
        <taxon>Bacillati</taxon>
        <taxon>Actinomycetota</taxon>
        <taxon>Actinomycetes</taxon>
        <taxon>Propionibacteriales</taxon>
        <taxon>Nocardioidaceae</taxon>
        <taxon>Nocardioides</taxon>
    </lineage>
</organism>
<feature type="transmembrane region" description="Helical" evidence="1">
    <location>
        <begin position="236"/>
        <end position="255"/>
    </location>
</feature>
<keyword evidence="1" id="KW-0472">Membrane</keyword>
<keyword evidence="3" id="KW-1185">Reference proteome</keyword>
<dbReference type="Pfam" id="PF12679">
    <property type="entry name" value="ABC2_membrane_2"/>
    <property type="match status" value="1"/>
</dbReference>
<dbReference type="RefSeq" id="WP_310297489.1">
    <property type="nucleotide sequence ID" value="NZ_BAAAPS010000011.1"/>
</dbReference>
<accession>A0ABU2BRR0</accession>
<reference evidence="2 3" key="1">
    <citation type="submission" date="2023-07" db="EMBL/GenBank/DDBJ databases">
        <title>Sequencing the genomes of 1000 actinobacteria strains.</title>
        <authorList>
            <person name="Klenk H.-P."/>
        </authorList>
    </citation>
    <scope>NUCLEOTIDE SEQUENCE [LARGE SCALE GENOMIC DNA]</scope>
    <source>
        <strain evidence="2 3">DSM 19426</strain>
    </source>
</reference>
<proteinExistence type="predicted"/>
<protein>
    <submittedName>
        <fullName evidence="2">ABC-2 type transport system permease protein</fullName>
    </submittedName>
</protein>
<keyword evidence="1" id="KW-1133">Transmembrane helix</keyword>
<gene>
    <name evidence="2" type="ORF">J2S63_000227</name>
</gene>
<evidence type="ECO:0000313" key="2">
    <source>
        <dbReference type="EMBL" id="MDR7360674.1"/>
    </source>
</evidence>
<dbReference type="Proteomes" id="UP001183648">
    <property type="component" value="Unassembled WGS sequence"/>
</dbReference>
<evidence type="ECO:0000313" key="3">
    <source>
        <dbReference type="Proteomes" id="UP001183648"/>
    </source>
</evidence>
<feature type="transmembrane region" description="Helical" evidence="1">
    <location>
        <begin position="184"/>
        <end position="207"/>
    </location>
</feature>